<dbReference type="Pfam" id="PF05939">
    <property type="entry name" value="Phage_min_tail"/>
    <property type="match status" value="1"/>
</dbReference>
<sequence>MADTFTFRPDKSVPVTFAQRTRSATFGGYKQTAGDGLNTETQTWAQTFTGSKERIIAILTFLRAHQGYRSFIWATPLDGPLYFTCAAYGATPQGGNAWVLTATFEQTFQVQ</sequence>
<dbReference type="Proteomes" id="UP000285349">
    <property type="component" value="Unassembled WGS sequence"/>
</dbReference>
<organism evidence="1 2">
    <name type="scientific">Pseudomonas frederiksbergensis</name>
    <dbReference type="NCBI Taxonomy" id="104087"/>
    <lineage>
        <taxon>Bacteria</taxon>
        <taxon>Pseudomonadati</taxon>
        <taxon>Pseudomonadota</taxon>
        <taxon>Gammaproteobacteria</taxon>
        <taxon>Pseudomonadales</taxon>
        <taxon>Pseudomonadaceae</taxon>
        <taxon>Pseudomonas</taxon>
    </lineage>
</organism>
<dbReference type="EMBL" id="MOBQ01000024">
    <property type="protein sequence ID" value="RON43549.1"/>
    <property type="molecule type" value="Genomic_DNA"/>
</dbReference>
<dbReference type="InterPro" id="IPR010265">
    <property type="entry name" value="Phage_lambda_TipM"/>
</dbReference>
<dbReference type="AlphaFoldDB" id="A0A423K035"/>
<evidence type="ECO:0008006" key="3">
    <source>
        <dbReference type="Google" id="ProtNLM"/>
    </source>
</evidence>
<name>A0A423K035_9PSED</name>
<dbReference type="OrthoDB" id="8607203at2"/>
<comment type="caution">
    <text evidence="1">The sequence shown here is derived from an EMBL/GenBank/DDBJ whole genome shotgun (WGS) entry which is preliminary data.</text>
</comment>
<proteinExistence type="predicted"/>
<accession>A0A423K035</accession>
<evidence type="ECO:0000313" key="2">
    <source>
        <dbReference type="Proteomes" id="UP000285349"/>
    </source>
</evidence>
<dbReference type="RefSeq" id="WP_123512741.1">
    <property type="nucleotide sequence ID" value="NZ_MOBQ01000024.1"/>
</dbReference>
<reference evidence="1 2" key="1">
    <citation type="submission" date="2016-10" db="EMBL/GenBank/DDBJ databases">
        <title>Comparative genome analysis of multiple Pseudomonas spp. focuses on biocontrol and plant growth promoting traits.</title>
        <authorList>
            <person name="Tao X.-Y."/>
            <person name="Taylor C.G."/>
        </authorList>
    </citation>
    <scope>NUCLEOTIDE SEQUENCE [LARGE SCALE GENOMIC DNA]</scope>
    <source>
        <strain evidence="1 2">37A10</strain>
    </source>
</reference>
<protein>
    <recommendedName>
        <fullName evidence="3">Phage tail protein</fullName>
    </recommendedName>
</protein>
<evidence type="ECO:0000313" key="1">
    <source>
        <dbReference type="EMBL" id="RON43549.1"/>
    </source>
</evidence>
<gene>
    <name evidence="1" type="ORF">BK666_21000</name>
</gene>